<dbReference type="Pfam" id="PF12399">
    <property type="entry name" value="BCA_ABC_TP_C"/>
    <property type="match status" value="1"/>
</dbReference>
<evidence type="ECO:0000256" key="2">
    <source>
        <dbReference type="ARBA" id="ARBA00022448"/>
    </source>
</evidence>
<sequence length="265" mass="28321">MSAAPLLSIKGLTLRYGGLAAIEDFDLSVTEGALDALIGPNGAGKTSLFNLISGLTRQDEGEICLGGARIDRLSPSQRARRGLARTFQNLRLFAEMTAIENVLVGMHLHVGGSLIEILTRLGRFRKAERAAVEAARELLAFVGLSPSEYAPAGSLSYGDQRRLEIARALAAKPKLLLLDEPAAGMNPAETAALRLLLEKLRAQNISMLLVEHDMSLVMRLCDTITVLNFGRKIAEGPPDAVRADPAVMEAYLGVRGAAHVRGDSA</sequence>
<gene>
    <name evidence="6" type="primary">livG</name>
    <name evidence="6" type="ORF">CR492_03515</name>
</gene>
<dbReference type="SMART" id="SM00382">
    <property type="entry name" value="AAA"/>
    <property type="match status" value="1"/>
</dbReference>
<dbReference type="PANTHER" id="PTHR45772:SF7">
    <property type="entry name" value="AMINO ACID ABC TRANSPORTER ATP-BINDING PROTEIN"/>
    <property type="match status" value="1"/>
</dbReference>
<dbReference type="OrthoDB" id="7158404at2"/>
<keyword evidence="3" id="KW-0547">Nucleotide-binding</keyword>
<organism evidence="6 7">
    <name type="scientific">Methylocella silvestris</name>
    <dbReference type="NCBI Taxonomy" id="199596"/>
    <lineage>
        <taxon>Bacteria</taxon>
        <taxon>Pseudomonadati</taxon>
        <taxon>Pseudomonadota</taxon>
        <taxon>Alphaproteobacteria</taxon>
        <taxon>Hyphomicrobiales</taxon>
        <taxon>Beijerinckiaceae</taxon>
        <taxon>Methylocella</taxon>
    </lineage>
</organism>
<dbReference type="GO" id="GO:0005304">
    <property type="term" value="F:L-valine transmembrane transporter activity"/>
    <property type="evidence" value="ECO:0007669"/>
    <property type="project" value="TreeGrafter"/>
</dbReference>
<keyword evidence="2" id="KW-0813">Transport</keyword>
<dbReference type="FunFam" id="3.40.50.300:FF:000421">
    <property type="entry name" value="Branched-chain amino acid ABC transporter ATP-binding protein"/>
    <property type="match status" value="1"/>
</dbReference>
<name>A0A2J7TMG5_METSI</name>
<dbReference type="SUPFAM" id="SSF52540">
    <property type="entry name" value="P-loop containing nucleoside triphosphate hydrolases"/>
    <property type="match status" value="1"/>
</dbReference>
<dbReference type="GO" id="GO:0042941">
    <property type="term" value="P:D-alanine transmembrane transport"/>
    <property type="evidence" value="ECO:0007669"/>
    <property type="project" value="TreeGrafter"/>
</dbReference>
<protein>
    <submittedName>
        <fullName evidence="6">High-affinity branched-chain amino acid ABC transporter ATP-binding protein LivG</fullName>
    </submittedName>
</protein>
<accession>A0A2J7TMG5</accession>
<evidence type="ECO:0000313" key="7">
    <source>
        <dbReference type="Proteomes" id="UP000236286"/>
    </source>
</evidence>
<dbReference type="GO" id="GO:1903805">
    <property type="term" value="P:L-valine import across plasma membrane"/>
    <property type="evidence" value="ECO:0007669"/>
    <property type="project" value="TreeGrafter"/>
</dbReference>
<dbReference type="GO" id="GO:0015188">
    <property type="term" value="F:L-isoleucine transmembrane transporter activity"/>
    <property type="evidence" value="ECO:0007669"/>
    <property type="project" value="TreeGrafter"/>
</dbReference>
<dbReference type="Pfam" id="PF00005">
    <property type="entry name" value="ABC_tran"/>
    <property type="match status" value="1"/>
</dbReference>
<dbReference type="InterPro" id="IPR051120">
    <property type="entry name" value="ABC_AA/LPS_Transport"/>
</dbReference>
<dbReference type="InterPro" id="IPR003593">
    <property type="entry name" value="AAA+_ATPase"/>
</dbReference>
<dbReference type="InterPro" id="IPR003439">
    <property type="entry name" value="ABC_transporter-like_ATP-bd"/>
</dbReference>
<dbReference type="GO" id="GO:0005886">
    <property type="term" value="C:plasma membrane"/>
    <property type="evidence" value="ECO:0007669"/>
    <property type="project" value="TreeGrafter"/>
</dbReference>
<dbReference type="PANTHER" id="PTHR45772">
    <property type="entry name" value="CONSERVED COMPONENT OF ABC TRANSPORTER FOR NATURAL AMINO ACIDS-RELATED"/>
    <property type="match status" value="1"/>
</dbReference>
<dbReference type="RefSeq" id="WP_102842372.1">
    <property type="nucleotide sequence ID" value="NZ_PDZR01000001.1"/>
</dbReference>
<dbReference type="InterPro" id="IPR017871">
    <property type="entry name" value="ABC_transporter-like_CS"/>
</dbReference>
<dbReference type="EMBL" id="PDZR01000001">
    <property type="protein sequence ID" value="PNG27966.1"/>
    <property type="molecule type" value="Genomic_DNA"/>
</dbReference>
<dbReference type="InterPro" id="IPR032823">
    <property type="entry name" value="BCA_ABC_TP_C"/>
</dbReference>
<dbReference type="GO" id="GO:1903806">
    <property type="term" value="P:L-isoleucine import across plasma membrane"/>
    <property type="evidence" value="ECO:0007669"/>
    <property type="project" value="TreeGrafter"/>
</dbReference>
<dbReference type="Gene3D" id="3.40.50.300">
    <property type="entry name" value="P-loop containing nucleotide triphosphate hydrolases"/>
    <property type="match status" value="1"/>
</dbReference>
<comment type="similarity">
    <text evidence="1">Belongs to the ABC transporter superfamily.</text>
</comment>
<comment type="caution">
    <text evidence="6">The sequence shown here is derived from an EMBL/GenBank/DDBJ whole genome shotgun (WGS) entry which is preliminary data.</text>
</comment>
<dbReference type="CDD" id="cd03219">
    <property type="entry name" value="ABC_Mj1267_LivG_branched"/>
    <property type="match status" value="1"/>
</dbReference>
<reference evidence="6 7" key="1">
    <citation type="submission" date="2017-10" db="EMBL/GenBank/DDBJ databases">
        <title>Genome announcement of Methylocella silvestris TVC from permafrost.</title>
        <authorList>
            <person name="Wang J."/>
            <person name="Geng K."/>
            <person name="Ul-Haque F."/>
            <person name="Crombie A.T."/>
            <person name="Street L.E."/>
            <person name="Wookey P.A."/>
            <person name="Murrell J.C."/>
            <person name="Pratscher J."/>
        </authorList>
    </citation>
    <scope>NUCLEOTIDE SEQUENCE [LARGE SCALE GENOMIC DNA]</scope>
    <source>
        <strain evidence="6 7">TVC</strain>
    </source>
</reference>
<proteinExistence type="inferred from homology"/>
<dbReference type="PROSITE" id="PS50893">
    <property type="entry name" value="ABC_TRANSPORTER_2"/>
    <property type="match status" value="1"/>
</dbReference>
<feature type="domain" description="ABC transporter" evidence="5">
    <location>
        <begin position="7"/>
        <end position="254"/>
    </location>
</feature>
<dbReference type="GO" id="GO:0015192">
    <property type="term" value="F:L-phenylalanine transmembrane transporter activity"/>
    <property type="evidence" value="ECO:0007669"/>
    <property type="project" value="TreeGrafter"/>
</dbReference>
<evidence type="ECO:0000256" key="1">
    <source>
        <dbReference type="ARBA" id="ARBA00005417"/>
    </source>
</evidence>
<dbReference type="PROSITE" id="PS00211">
    <property type="entry name" value="ABC_TRANSPORTER_1"/>
    <property type="match status" value="1"/>
</dbReference>
<dbReference type="GO" id="GO:0016887">
    <property type="term" value="F:ATP hydrolysis activity"/>
    <property type="evidence" value="ECO:0007669"/>
    <property type="project" value="InterPro"/>
</dbReference>
<dbReference type="InterPro" id="IPR027417">
    <property type="entry name" value="P-loop_NTPase"/>
</dbReference>
<evidence type="ECO:0000313" key="6">
    <source>
        <dbReference type="EMBL" id="PNG27966.1"/>
    </source>
</evidence>
<evidence type="ECO:0000256" key="4">
    <source>
        <dbReference type="ARBA" id="ARBA00022840"/>
    </source>
</evidence>
<evidence type="ECO:0000259" key="5">
    <source>
        <dbReference type="PROSITE" id="PS50893"/>
    </source>
</evidence>
<dbReference type="GO" id="GO:0005524">
    <property type="term" value="F:ATP binding"/>
    <property type="evidence" value="ECO:0007669"/>
    <property type="project" value="UniProtKB-KW"/>
</dbReference>
<keyword evidence="4 6" id="KW-0067">ATP-binding</keyword>
<dbReference type="Proteomes" id="UP000236286">
    <property type="component" value="Unassembled WGS sequence"/>
</dbReference>
<dbReference type="GO" id="GO:0015808">
    <property type="term" value="P:L-alanine transport"/>
    <property type="evidence" value="ECO:0007669"/>
    <property type="project" value="TreeGrafter"/>
</dbReference>
<evidence type="ECO:0000256" key="3">
    <source>
        <dbReference type="ARBA" id="ARBA00022741"/>
    </source>
</evidence>
<dbReference type="AlphaFoldDB" id="A0A2J7TMG5"/>